<protein>
    <recommendedName>
        <fullName evidence="6">FAD/NAD(P)-binding domain-containing protein</fullName>
    </recommendedName>
</protein>
<organism evidence="4 5">
    <name type="scientific">Gigaspora rosea</name>
    <dbReference type="NCBI Taxonomy" id="44941"/>
    <lineage>
        <taxon>Eukaryota</taxon>
        <taxon>Fungi</taxon>
        <taxon>Fungi incertae sedis</taxon>
        <taxon>Mucoromycota</taxon>
        <taxon>Glomeromycotina</taxon>
        <taxon>Glomeromycetes</taxon>
        <taxon>Diversisporales</taxon>
        <taxon>Gigasporaceae</taxon>
        <taxon>Gigaspora</taxon>
    </lineage>
</organism>
<dbReference type="STRING" id="44941.A0A397U948"/>
<keyword evidence="3" id="KW-0560">Oxidoreductase</keyword>
<evidence type="ECO:0000313" key="4">
    <source>
        <dbReference type="EMBL" id="RIB05577.1"/>
    </source>
</evidence>
<accession>A0A397U948</accession>
<evidence type="ECO:0000256" key="3">
    <source>
        <dbReference type="ARBA" id="ARBA00023002"/>
    </source>
</evidence>
<keyword evidence="5" id="KW-1185">Reference proteome</keyword>
<sequence length="62" mass="6601">PATYLIKGPLELDADGYVITKSDSTCTNVEGVFAAGDVKDKRYRQAVTNAGSGCMTALECER</sequence>
<evidence type="ECO:0000313" key="5">
    <source>
        <dbReference type="Proteomes" id="UP000266673"/>
    </source>
</evidence>
<feature type="non-terminal residue" evidence="4">
    <location>
        <position position="1"/>
    </location>
</feature>
<dbReference type="Gene3D" id="3.50.50.60">
    <property type="entry name" value="FAD/NAD(P)-binding domain"/>
    <property type="match status" value="1"/>
</dbReference>
<dbReference type="GO" id="GO:0016491">
    <property type="term" value="F:oxidoreductase activity"/>
    <property type="evidence" value="ECO:0007669"/>
    <property type="project" value="UniProtKB-KW"/>
</dbReference>
<dbReference type="AlphaFoldDB" id="A0A397U948"/>
<evidence type="ECO:0000256" key="1">
    <source>
        <dbReference type="ARBA" id="ARBA00009333"/>
    </source>
</evidence>
<reference evidence="4 5" key="1">
    <citation type="submission" date="2018-06" db="EMBL/GenBank/DDBJ databases">
        <title>Comparative genomics reveals the genomic features of Rhizophagus irregularis, R. cerebriforme, R. diaphanum and Gigaspora rosea, and their symbiotic lifestyle signature.</title>
        <authorList>
            <person name="Morin E."/>
            <person name="San Clemente H."/>
            <person name="Chen E.C.H."/>
            <person name="De La Providencia I."/>
            <person name="Hainaut M."/>
            <person name="Kuo A."/>
            <person name="Kohler A."/>
            <person name="Murat C."/>
            <person name="Tang N."/>
            <person name="Roy S."/>
            <person name="Loubradou J."/>
            <person name="Henrissat B."/>
            <person name="Grigoriev I.V."/>
            <person name="Corradi N."/>
            <person name="Roux C."/>
            <person name="Martin F.M."/>
        </authorList>
    </citation>
    <scope>NUCLEOTIDE SEQUENCE [LARGE SCALE GENOMIC DNA]</scope>
    <source>
        <strain evidence="4 5">DAOM 194757</strain>
    </source>
</reference>
<dbReference type="InterPro" id="IPR036188">
    <property type="entry name" value="FAD/NAD-bd_sf"/>
</dbReference>
<name>A0A397U948_9GLOM</name>
<dbReference type="SUPFAM" id="SSF51905">
    <property type="entry name" value="FAD/NAD(P)-binding domain"/>
    <property type="match status" value="1"/>
</dbReference>
<comment type="similarity">
    <text evidence="1">Belongs to the class-II pyridine nucleotide-disulfide oxidoreductase family.</text>
</comment>
<dbReference type="OrthoDB" id="371245at2759"/>
<dbReference type="EMBL" id="QKWP01001959">
    <property type="protein sequence ID" value="RIB05577.1"/>
    <property type="molecule type" value="Genomic_DNA"/>
</dbReference>
<proteinExistence type="inferred from homology"/>
<dbReference type="PANTHER" id="PTHR48105">
    <property type="entry name" value="THIOREDOXIN REDUCTASE 1-RELATED-RELATED"/>
    <property type="match status" value="1"/>
</dbReference>
<comment type="caution">
    <text evidence="4">The sequence shown here is derived from an EMBL/GenBank/DDBJ whole genome shotgun (WGS) entry which is preliminary data.</text>
</comment>
<dbReference type="Proteomes" id="UP000266673">
    <property type="component" value="Unassembled WGS sequence"/>
</dbReference>
<evidence type="ECO:0000256" key="2">
    <source>
        <dbReference type="ARBA" id="ARBA00022630"/>
    </source>
</evidence>
<dbReference type="InterPro" id="IPR050097">
    <property type="entry name" value="Ferredoxin-NADP_redctase_2"/>
</dbReference>
<dbReference type="GO" id="GO:0097237">
    <property type="term" value="P:cellular response to toxic substance"/>
    <property type="evidence" value="ECO:0007669"/>
    <property type="project" value="UniProtKB-ARBA"/>
</dbReference>
<gene>
    <name evidence="4" type="ORF">C2G38_1986863</name>
</gene>
<evidence type="ECO:0008006" key="6">
    <source>
        <dbReference type="Google" id="ProtNLM"/>
    </source>
</evidence>
<keyword evidence="2" id="KW-0285">Flavoprotein</keyword>